<gene>
    <name evidence="1" type="ORF">QLQ22_14140</name>
</gene>
<evidence type="ECO:0000313" key="1">
    <source>
        <dbReference type="EMBL" id="WHZ55856.1"/>
    </source>
</evidence>
<name>A0ACD4R5X8_9BACI</name>
<keyword evidence="2" id="KW-1185">Reference proteome</keyword>
<proteinExistence type="predicted"/>
<dbReference type="EMBL" id="CP126116">
    <property type="protein sequence ID" value="WHZ55856.1"/>
    <property type="molecule type" value="Genomic_DNA"/>
</dbReference>
<organism evidence="1 2">
    <name type="scientific">Metabacillus hrfriensis</name>
    <dbReference type="NCBI Taxonomy" id="3048891"/>
    <lineage>
        <taxon>Bacteria</taxon>
        <taxon>Bacillati</taxon>
        <taxon>Bacillota</taxon>
        <taxon>Bacilli</taxon>
        <taxon>Bacillales</taxon>
        <taxon>Bacillaceae</taxon>
        <taxon>Metabacillus</taxon>
    </lineage>
</organism>
<reference evidence="2" key="1">
    <citation type="journal article" date="2025" name="Aquaculture">
        <title>Assessment of the bioflocculant production and safety properties of Metabacillus hrfriensis sp. nov. based on phenotypic and whole-genome sequencing analysis.</title>
        <authorList>
            <person name="Zhang R."/>
            <person name="Zhao Z."/>
            <person name="Luo L."/>
            <person name="Wang S."/>
            <person name="Guo K."/>
            <person name="Xu W."/>
        </authorList>
    </citation>
    <scope>NUCLEOTIDE SEQUENCE [LARGE SCALE GENOMIC DNA]</scope>
    <source>
        <strain evidence="2">CT-WN-B3</strain>
    </source>
</reference>
<dbReference type="Proteomes" id="UP001226091">
    <property type="component" value="Chromosome"/>
</dbReference>
<protein>
    <submittedName>
        <fullName evidence="1">Uncharacterized protein</fullName>
    </submittedName>
</protein>
<accession>A0ACD4R5X8</accession>
<sequence length="51" mass="5772">MAKRYRGKTLLKMASRGRGTCPICGTTRIKLLYPKLQADGQKLTVCKKCRE</sequence>
<evidence type="ECO:0000313" key="2">
    <source>
        <dbReference type="Proteomes" id="UP001226091"/>
    </source>
</evidence>